<evidence type="ECO:0000313" key="6">
    <source>
        <dbReference type="EMBL" id="MBB4445491.1"/>
    </source>
</evidence>
<gene>
    <name evidence="5" type="ORF">GGE31_001274</name>
    <name evidence="4" type="ORF">GGE33_000511</name>
    <name evidence="6" type="ORF">GGE35_001273</name>
</gene>
<comment type="similarity">
    <text evidence="1 2">Belongs to the BioY family.</text>
</comment>
<accession>A0A7W6Y109</accession>
<evidence type="ECO:0000313" key="8">
    <source>
        <dbReference type="Proteomes" id="UP000524535"/>
    </source>
</evidence>
<dbReference type="EMBL" id="JACIGW010000001">
    <property type="protein sequence ID" value="MBB4346803.1"/>
    <property type="molecule type" value="Genomic_DNA"/>
</dbReference>
<dbReference type="EMBL" id="JACIGY010000001">
    <property type="protein sequence ID" value="MBB4410803.1"/>
    <property type="molecule type" value="Genomic_DNA"/>
</dbReference>
<dbReference type="RefSeq" id="WP_183821121.1">
    <property type="nucleotide sequence ID" value="NZ_JACIGW010000001.1"/>
</dbReference>
<keyword evidence="2" id="KW-1003">Cell membrane</keyword>
<evidence type="ECO:0000313" key="5">
    <source>
        <dbReference type="EMBL" id="MBB4410803.1"/>
    </source>
</evidence>
<keyword evidence="8" id="KW-1185">Reference proteome</keyword>
<evidence type="ECO:0000256" key="3">
    <source>
        <dbReference type="SAM" id="Phobius"/>
    </source>
</evidence>
<proteinExistence type="inferred from homology"/>
<evidence type="ECO:0000256" key="2">
    <source>
        <dbReference type="PIRNR" id="PIRNR016661"/>
    </source>
</evidence>
<feature type="transmembrane region" description="Helical" evidence="3">
    <location>
        <begin position="132"/>
        <end position="156"/>
    </location>
</feature>
<dbReference type="Proteomes" id="UP000520770">
    <property type="component" value="Unassembled WGS sequence"/>
</dbReference>
<evidence type="ECO:0000256" key="1">
    <source>
        <dbReference type="ARBA" id="ARBA00010692"/>
    </source>
</evidence>
<keyword evidence="3" id="KW-1133">Transmembrane helix</keyword>
<organism evidence="6 9">
    <name type="scientific">Aliirhizobium cellulosilyticum</name>
    <dbReference type="NCBI Taxonomy" id="393664"/>
    <lineage>
        <taxon>Bacteria</taxon>
        <taxon>Pseudomonadati</taxon>
        <taxon>Pseudomonadota</taxon>
        <taxon>Alphaproteobacteria</taxon>
        <taxon>Hyphomicrobiales</taxon>
        <taxon>Rhizobiaceae</taxon>
        <taxon>Aliirhizobium</taxon>
    </lineage>
</organism>
<reference evidence="7 8" key="1">
    <citation type="submission" date="2020-08" db="EMBL/GenBank/DDBJ databases">
        <title>Genomic Encyclopedia of Type Strains, Phase IV (KMG-V): Genome sequencing to study the core and pangenomes of soil and plant-associated prokaryotes.</title>
        <authorList>
            <person name="Whitman W."/>
        </authorList>
    </citation>
    <scope>NUCLEOTIDE SEQUENCE [LARGE SCALE GENOMIC DNA]</scope>
    <source>
        <strain evidence="5 8">SEMIA 444</strain>
        <strain evidence="4 7">SEMIA 448</strain>
        <strain evidence="6 9">SEMIA 452</strain>
    </source>
</reference>
<dbReference type="Proteomes" id="UP000524535">
    <property type="component" value="Unassembled WGS sequence"/>
</dbReference>
<dbReference type="AlphaFoldDB" id="A0A7W6Y109"/>
<feature type="transmembrane region" description="Helical" evidence="3">
    <location>
        <begin position="23"/>
        <end position="45"/>
    </location>
</feature>
<feature type="transmembrane region" description="Helical" evidence="3">
    <location>
        <begin position="57"/>
        <end position="79"/>
    </location>
</feature>
<dbReference type="EMBL" id="JACIHM010000001">
    <property type="protein sequence ID" value="MBB4445491.1"/>
    <property type="molecule type" value="Genomic_DNA"/>
</dbReference>
<sequence length="196" mass="20101">MNYASTRTAKPAFSPLDLQNAPLVLRGLAIVLGTGILAASSYVAVPMIPVPITMQTLAVTLIGALYGWRLGAATVVAWLAEAAMGMPVLANGAGGLHVFVGPTSGYLFSFPVIAAVTGFLAEKGWNGHRPVLAFVAMMIANLLCLVIGGVVLAFMIGAQKAFLFGVLPFLVGAGLKSALGAAILRLLARGRTKPAA</sequence>
<dbReference type="GO" id="GO:0015225">
    <property type="term" value="F:biotin transmembrane transporter activity"/>
    <property type="evidence" value="ECO:0007669"/>
    <property type="project" value="UniProtKB-UniRule"/>
</dbReference>
<dbReference type="Proteomes" id="UP000576087">
    <property type="component" value="Unassembled WGS sequence"/>
</dbReference>
<protein>
    <recommendedName>
        <fullName evidence="2">Biotin transporter</fullName>
    </recommendedName>
</protein>
<comment type="caution">
    <text evidence="6">The sequence shown here is derived from an EMBL/GenBank/DDBJ whole genome shotgun (WGS) entry which is preliminary data.</text>
</comment>
<dbReference type="Pfam" id="PF02632">
    <property type="entry name" value="BioY"/>
    <property type="match status" value="1"/>
</dbReference>
<feature type="transmembrane region" description="Helical" evidence="3">
    <location>
        <begin position="162"/>
        <end position="188"/>
    </location>
</feature>
<keyword evidence="3" id="KW-0812">Transmembrane</keyword>
<dbReference type="GO" id="GO:0005886">
    <property type="term" value="C:plasma membrane"/>
    <property type="evidence" value="ECO:0007669"/>
    <property type="project" value="UniProtKB-SubCell"/>
</dbReference>
<evidence type="ECO:0000313" key="9">
    <source>
        <dbReference type="Proteomes" id="UP000576087"/>
    </source>
</evidence>
<dbReference type="Gene3D" id="1.10.1760.20">
    <property type="match status" value="1"/>
</dbReference>
<evidence type="ECO:0000313" key="7">
    <source>
        <dbReference type="Proteomes" id="UP000520770"/>
    </source>
</evidence>
<dbReference type="PIRSF" id="PIRSF016661">
    <property type="entry name" value="BioY"/>
    <property type="match status" value="1"/>
</dbReference>
<feature type="transmembrane region" description="Helical" evidence="3">
    <location>
        <begin position="99"/>
        <end position="120"/>
    </location>
</feature>
<name>A0A7W6Y109_9HYPH</name>
<dbReference type="InterPro" id="IPR003784">
    <property type="entry name" value="BioY"/>
</dbReference>
<evidence type="ECO:0000313" key="4">
    <source>
        <dbReference type="EMBL" id="MBB4346803.1"/>
    </source>
</evidence>
<keyword evidence="2 3" id="KW-0472">Membrane</keyword>
<comment type="subcellular location">
    <subcellularLocation>
        <location evidence="2">Cell membrane</location>
        <topology evidence="2">Multi-pass membrane protein</topology>
    </subcellularLocation>
</comment>
<keyword evidence="2" id="KW-0813">Transport</keyword>
<dbReference type="PANTHER" id="PTHR34295">
    <property type="entry name" value="BIOTIN TRANSPORTER BIOY"/>
    <property type="match status" value="1"/>
</dbReference>
<dbReference type="PANTHER" id="PTHR34295:SF1">
    <property type="entry name" value="BIOTIN TRANSPORTER BIOY"/>
    <property type="match status" value="1"/>
</dbReference>